<comment type="caution">
    <text evidence="2">The sequence shown here is derived from an EMBL/GenBank/DDBJ whole genome shotgun (WGS) entry which is preliminary data.</text>
</comment>
<dbReference type="AlphaFoldDB" id="A0A4U0XIP1"/>
<sequence length="114" mass="12905">MPANPPSTSLFHRLPPELREAIHRLVVVETRDLVLIYILDNIRHPWTTPPRPPSKDGACPCRSDRSISGKDLVTHQHLHGPLQPALARTCRELRAEVLPIFYGENRMGVYFPGP</sequence>
<dbReference type="InterPro" id="IPR045518">
    <property type="entry name" value="2EXR"/>
</dbReference>
<dbReference type="Proteomes" id="UP000309340">
    <property type="component" value="Unassembled WGS sequence"/>
</dbReference>
<evidence type="ECO:0000259" key="1">
    <source>
        <dbReference type="Pfam" id="PF20150"/>
    </source>
</evidence>
<reference evidence="2 3" key="1">
    <citation type="submission" date="2017-03" db="EMBL/GenBank/DDBJ databases">
        <title>Genomes of endolithic fungi from Antarctica.</title>
        <authorList>
            <person name="Coleine C."/>
            <person name="Masonjones S."/>
            <person name="Stajich J.E."/>
        </authorList>
    </citation>
    <scope>NUCLEOTIDE SEQUENCE [LARGE SCALE GENOMIC DNA]</scope>
    <source>
        <strain evidence="2 3">CCFEE 5184</strain>
    </source>
</reference>
<keyword evidence="3" id="KW-1185">Reference proteome</keyword>
<proteinExistence type="predicted"/>
<protein>
    <recommendedName>
        <fullName evidence="1">2EXR domain-containing protein</fullName>
    </recommendedName>
</protein>
<dbReference type="PANTHER" id="PTHR42085">
    <property type="entry name" value="F-BOX DOMAIN-CONTAINING PROTEIN"/>
    <property type="match status" value="1"/>
</dbReference>
<name>A0A4U0XIP1_9PEZI</name>
<dbReference type="InterPro" id="IPR038883">
    <property type="entry name" value="AN11006-like"/>
</dbReference>
<evidence type="ECO:0000313" key="2">
    <source>
        <dbReference type="EMBL" id="TKA75253.1"/>
    </source>
</evidence>
<dbReference type="PANTHER" id="PTHR42085:SF1">
    <property type="entry name" value="F-BOX DOMAIN-CONTAINING PROTEIN"/>
    <property type="match status" value="1"/>
</dbReference>
<dbReference type="EMBL" id="NAJQ01000199">
    <property type="protein sequence ID" value="TKA75253.1"/>
    <property type="molecule type" value="Genomic_DNA"/>
</dbReference>
<accession>A0A4U0XIP1</accession>
<dbReference type="Pfam" id="PF20150">
    <property type="entry name" value="2EXR"/>
    <property type="match status" value="1"/>
</dbReference>
<organism evidence="2 3">
    <name type="scientific">Friedmanniomyces simplex</name>
    <dbReference type="NCBI Taxonomy" id="329884"/>
    <lineage>
        <taxon>Eukaryota</taxon>
        <taxon>Fungi</taxon>
        <taxon>Dikarya</taxon>
        <taxon>Ascomycota</taxon>
        <taxon>Pezizomycotina</taxon>
        <taxon>Dothideomycetes</taxon>
        <taxon>Dothideomycetidae</taxon>
        <taxon>Mycosphaerellales</taxon>
        <taxon>Teratosphaeriaceae</taxon>
        <taxon>Friedmanniomyces</taxon>
    </lineage>
</organism>
<evidence type="ECO:0000313" key="3">
    <source>
        <dbReference type="Proteomes" id="UP000309340"/>
    </source>
</evidence>
<feature type="domain" description="2EXR" evidence="1">
    <location>
        <begin position="10"/>
        <end position="101"/>
    </location>
</feature>
<gene>
    <name evidence="2" type="ORF">B0A55_05758</name>
</gene>
<dbReference type="OrthoDB" id="3814850at2759"/>